<comment type="caution">
    <text evidence="1">The sequence shown here is derived from an EMBL/GenBank/DDBJ whole genome shotgun (WGS) entry which is preliminary data.</text>
</comment>
<keyword evidence="2" id="KW-1185">Reference proteome</keyword>
<evidence type="ECO:0000313" key="2">
    <source>
        <dbReference type="Proteomes" id="UP000028073"/>
    </source>
</evidence>
<accession>A0A081NFZ4</accession>
<name>A0A081NFZ4_9GAMM</name>
<dbReference type="Proteomes" id="UP000028073">
    <property type="component" value="Unassembled WGS sequence"/>
</dbReference>
<reference evidence="1 2" key="1">
    <citation type="submission" date="2014-06" db="EMBL/GenBank/DDBJ databases">
        <title>Whole Genome Sequences of Three Symbiotic Endozoicomonas Bacteria.</title>
        <authorList>
            <person name="Neave M.J."/>
            <person name="Apprill A."/>
            <person name="Voolstra C.R."/>
        </authorList>
    </citation>
    <scope>NUCLEOTIDE SEQUENCE [LARGE SCALE GENOMIC DNA]</scope>
    <source>
        <strain evidence="1 2">DSM 25634</strain>
    </source>
</reference>
<proteinExistence type="predicted"/>
<evidence type="ECO:0000313" key="1">
    <source>
        <dbReference type="EMBL" id="KEQ17367.1"/>
    </source>
</evidence>
<dbReference type="EMBL" id="JOKH01000003">
    <property type="protein sequence ID" value="KEQ17367.1"/>
    <property type="molecule type" value="Genomic_DNA"/>
</dbReference>
<gene>
    <name evidence="1" type="ORF">GZ78_16345</name>
</gene>
<organism evidence="1 2">
    <name type="scientific">Endozoicomonas numazuensis</name>
    <dbReference type="NCBI Taxonomy" id="1137799"/>
    <lineage>
        <taxon>Bacteria</taxon>
        <taxon>Pseudomonadati</taxon>
        <taxon>Pseudomonadota</taxon>
        <taxon>Gammaproteobacteria</taxon>
        <taxon>Oceanospirillales</taxon>
        <taxon>Endozoicomonadaceae</taxon>
        <taxon>Endozoicomonas</taxon>
    </lineage>
</organism>
<dbReference type="AlphaFoldDB" id="A0A081NFZ4"/>
<sequence>MRGCDRNSLQGKIDLKGSKLLKGQILAFQDATLLPAFAHPDHLLLVGAQGFAHLSPRRLTENSVRA</sequence>
<protein>
    <submittedName>
        <fullName evidence="1">Uncharacterized protein</fullName>
    </submittedName>
</protein>